<name>A0A0C4E776_MAGP6</name>
<proteinExistence type="predicted"/>
<accession>A0A0C4E776</accession>
<sequence length="81" mass="8499">MTTETLTNQGGVRIAVEGCGHGTLNAIYTGVERASKERGWGGAVDLVIICGDFQAARNAADLNAIRRSTLSRSGTFSKLSV</sequence>
<dbReference type="GO" id="GO:0008419">
    <property type="term" value="F:RNA lariat debranching enzyme activity"/>
    <property type="evidence" value="ECO:0007669"/>
    <property type="project" value="TreeGrafter"/>
</dbReference>
<dbReference type="GO" id="GO:0000398">
    <property type="term" value="P:mRNA splicing, via spliceosome"/>
    <property type="evidence" value="ECO:0007669"/>
    <property type="project" value="TreeGrafter"/>
</dbReference>
<evidence type="ECO:0000313" key="3">
    <source>
        <dbReference type="Proteomes" id="UP000011715"/>
    </source>
</evidence>
<evidence type="ECO:0000313" key="1">
    <source>
        <dbReference type="EMBL" id="KLU89408.1"/>
    </source>
</evidence>
<dbReference type="GO" id="GO:0005634">
    <property type="term" value="C:nucleus"/>
    <property type="evidence" value="ECO:0007669"/>
    <property type="project" value="TreeGrafter"/>
</dbReference>
<reference evidence="3" key="2">
    <citation type="submission" date="2010-05" db="EMBL/GenBank/DDBJ databases">
        <title>The genome sequence of Magnaporthe poae strain ATCC 64411.</title>
        <authorList>
            <person name="Ma L.-J."/>
            <person name="Dead R."/>
            <person name="Young S."/>
            <person name="Zeng Q."/>
            <person name="Koehrsen M."/>
            <person name="Alvarado L."/>
            <person name="Berlin A."/>
            <person name="Chapman S.B."/>
            <person name="Chen Z."/>
            <person name="Freedman E."/>
            <person name="Gellesch M."/>
            <person name="Goldberg J."/>
            <person name="Griggs A."/>
            <person name="Gujja S."/>
            <person name="Heilman E.R."/>
            <person name="Heiman D."/>
            <person name="Hepburn T."/>
            <person name="Howarth C."/>
            <person name="Jen D."/>
            <person name="Larson L."/>
            <person name="Mehta T."/>
            <person name="Neiman D."/>
            <person name="Pearson M."/>
            <person name="Roberts A."/>
            <person name="Saif S."/>
            <person name="Shea T."/>
            <person name="Shenoy N."/>
            <person name="Sisk P."/>
            <person name="Stolte C."/>
            <person name="Sykes S."/>
            <person name="Walk T."/>
            <person name="White J."/>
            <person name="Yandava C."/>
            <person name="Haas B."/>
            <person name="Nusbaum C."/>
            <person name="Birren B."/>
        </authorList>
    </citation>
    <scope>NUCLEOTIDE SEQUENCE [LARGE SCALE GENOMIC DNA]</scope>
    <source>
        <strain evidence="3">ATCC 64411 / 73-15</strain>
    </source>
</reference>
<dbReference type="PANTHER" id="PTHR12849">
    <property type="entry name" value="RNA LARIAT DEBRANCHING ENZYME"/>
    <property type="match status" value="1"/>
</dbReference>
<keyword evidence="3" id="KW-1185">Reference proteome</keyword>
<reference evidence="2" key="5">
    <citation type="submission" date="2015-06" db="UniProtKB">
        <authorList>
            <consortium name="EnsemblFungi"/>
        </authorList>
    </citation>
    <scope>IDENTIFICATION</scope>
    <source>
        <strain evidence="2">ATCC 64411</strain>
    </source>
</reference>
<organism evidence="2 3">
    <name type="scientific">Magnaporthiopsis poae (strain ATCC 64411 / 73-15)</name>
    <name type="common">Kentucky bluegrass fungus</name>
    <name type="synonym">Magnaporthe poae</name>
    <dbReference type="NCBI Taxonomy" id="644358"/>
    <lineage>
        <taxon>Eukaryota</taxon>
        <taxon>Fungi</taxon>
        <taxon>Dikarya</taxon>
        <taxon>Ascomycota</taxon>
        <taxon>Pezizomycotina</taxon>
        <taxon>Sordariomycetes</taxon>
        <taxon>Sordariomycetidae</taxon>
        <taxon>Magnaporthales</taxon>
        <taxon>Magnaporthaceae</taxon>
        <taxon>Magnaporthiopsis</taxon>
    </lineage>
</organism>
<reference evidence="1" key="1">
    <citation type="submission" date="2010-05" db="EMBL/GenBank/DDBJ databases">
        <title>The Genome Sequence of Magnaporthe poae strain ATCC 64411.</title>
        <authorList>
            <consortium name="The Broad Institute Genome Sequencing Platform"/>
            <consortium name="Broad Institute Genome Sequencing Center for Infectious Disease"/>
            <person name="Ma L.-J."/>
            <person name="Dead R."/>
            <person name="Young S."/>
            <person name="Zeng Q."/>
            <person name="Koehrsen M."/>
            <person name="Alvarado L."/>
            <person name="Berlin A."/>
            <person name="Chapman S.B."/>
            <person name="Chen Z."/>
            <person name="Freedman E."/>
            <person name="Gellesch M."/>
            <person name="Goldberg J."/>
            <person name="Griggs A."/>
            <person name="Gujja S."/>
            <person name="Heilman E.R."/>
            <person name="Heiman D."/>
            <person name="Hepburn T."/>
            <person name="Howarth C."/>
            <person name="Jen D."/>
            <person name="Larson L."/>
            <person name="Mehta T."/>
            <person name="Neiman D."/>
            <person name="Pearson M."/>
            <person name="Roberts A."/>
            <person name="Saif S."/>
            <person name="Shea T."/>
            <person name="Shenoy N."/>
            <person name="Sisk P."/>
            <person name="Stolte C."/>
            <person name="Sykes S."/>
            <person name="Walk T."/>
            <person name="White J."/>
            <person name="Yandava C."/>
            <person name="Haas B."/>
            <person name="Nusbaum C."/>
            <person name="Birren B."/>
        </authorList>
    </citation>
    <scope>NUCLEOTIDE SEQUENCE</scope>
    <source>
        <strain evidence="1">ATCC 64411</strain>
    </source>
</reference>
<reference evidence="2" key="4">
    <citation type="journal article" date="2015" name="G3 (Bethesda)">
        <title>Genome sequences of three phytopathogenic species of the Magnaporthaceae family of fungi.</title>
        <authorList>
            <person name="Okagaki L.H."/>
            <person name="Nunes C.C."/>
            <person name="Sailsbery J."/>
            <person name="Clay B."/>
            <person name="Brown D."/>
            <person name="John T."/>
            <person name="Oh Y."/>
            <person name="Young N."/>
            <person name="Fitzgerald M."/>
            <person name="Haas B.J."/>
            <person name="Zeng Q."/>
            <person name="Young S."/>
            <person name="Adiconis X."/>
            <person name="Fan L."/>
            <person name="Levin J.Z."/>
            <person name="Mitchell T.K."/>
            <person name="Okubara P.A."/>
            <person name="Farman M.L."/>
            <person name="Kohn L.M."/>
            <person name="Birren B."/>
            <person name="Ma L.-J."/>
            <person name="Dean R.A."/>
        </authorList>
    </citation>
    <scope>NUCLEOTIDE SEQUENCE</scope>
    <source>
        <strain evidence="2">ATCC 64411 / 73-15</strain>
    </source>
</reference>
<dbReference type="Proteomes" id="UP000011715">
    <property type="component" value="Unassembled WGS sequence"/>
</dbReference>
<dbReference type="PANTHER" id="PTHR12849:SF0">
    <property type="entry name" value="LARIAT DEBRANCHING ENZYME"/>
    <property type="match status" value="1"/>
</dbReference>
<gene>
    <name evidence="1" type="ORF">MAPG_08379</name>
</gene>
<evidence type="ECO:0000313" key="2">
    <source>
        <dbReference type="EnsemblFungi" id="MAPG_08379T0"/>
    </source>
</evidence>
<dbReference type="VEuPathDB" id="FungiDB:MAPG_08379"/>
<dbReference type="EMBL" id="ADBL01002024">
    <property type="status" value="NOT_ANNOTATED_CDS"/>
    <property type="molecule type" value="Genomic_DNA"/>
</dbReference>
<dbReference type="EMBL" id="GL876973">
    <property type="protein sequence ID" value="KLU89408.1"/>
    <property type="molecule type" value="Genomic_DNA"/>
</dbReference>
<dbReference type="AlphaFoldDB" id="A0A0C4E776"/>
<dbReference type="STRING" id="644358.A0A0C4E776"/>
<dbReference type="OrthoDB" id="407609at2759"/>
<protein>
    <submittedName>
        <fullName evidence="1">Lariat debranching enzyme</fullName>
    </submittedName>
</protein>
<dbReference type="EMBL" id="ADBL01002023">
    <property type="status" value="NOT_ANNOTATED_CDS"/>
    <property type="molecule type" value="Genomic_DNA"/>
</dbReference>
<reference evidence="1" key="3">
    <citation type="submission" date="2011-03" db="EMBL/GenBank/DDBJ databases">
        <title>Annotation of Magnaporthe poae ATCC 64411.</title>
        <authorList>
            <person name="Ma L.-J."/>
            <person name="Dead R."/>
            <person name="Young S.K."/>
            <person name="Zeng Q."/>
            <person name="Gargeya S."/>
            <person name="Fitzgerald M."/>
            <person name="Haas B."/>
            <person name="Abouelleil A."/>
            <person name="Alvarado L."/>
            <person name="Arachchi H.M."/>
            <person name="Berlin A."/>
            <person name="Brown A."/>
            <person name="Chapman S.B."/>
            <person name="Chen Z."/>
            <person name="Dunbar C."/>
            <person name="Freedman E."/>
            <person name="Gearin G."/>
            <person name="Gellesch M."/>
            <person name="Goldberg J."/>
            <person name="Griggs A."/>
            <person name="Gujja S."/>
            <person name="Heiman D."/>
            <person name="Howarth C."/>
            <person name="Larson L."/>
            <person name="Lui A."/>
            <person name="MacDonald P.J.P."/>
            <person name="Mehta T."/>
            <person name="Montmayeur A."/>
            <person name="Murphy C."/>
            <person name="Neiman D."/>
            <person name="Pearson M."/>
            <person name="Priest M."/>
            <person name="Roberts A."/>
            <person name="Saif S."/>
            <person name="Shea T."/>
            <person name="Shenoy N."/>
            <person name="Sisk P."/>
            <person name="Stolte C."/>
            <person name="Sykes S."/>
            <person name="Yandava C."/>
            <person name="Wortman J."/>
            <person name="Nusbaum C."/>
            <person name="Birren B."/>
        </authorList>
    </citation>
    <scope>NUCLEOTIDE SEQUENCE</scope>
    <source>
        <strain evidence="1">ATCC 64411</strain>
    </source>
</reference>
<dbReference type="EnsemblFungi" id="MAPG_08379T0">
    <property type="protein sequence ID" value="MAPG_08379T0"/>
    <property type="gene ID" value="MAPG_08379"/>
</dbReference>
<dbReference type="eggNOG" id="KOG2863">
    <property type="taxonomic scope" value="Eukaryota"/>
</dbReference>